<protein>
    <submittedName>
        <fullName evidence="2">Uncharacterized protein LOC112042209</fullName>
    </submittedName>
</protein>
<sequence>MEYAEQVLFEYTEHWTKPDKLLINTQVAFYLASKDWEHAIKMANDLLNNSNIPQRALFASDVMAELTKVIPEGDEYKSMHEKLLKEVTLKNLTRQETLDEMLRTEKAVLYNLKTPEKENPPKYSNKTDKTLVLRVKPWKLFLEVGDIYN</sequence>
<keyword evidence="1" id="KW-1185">Reference proteome</keyword>
<organism evidence="1 2">
    <name type="scientific">Lingula anatina</name>
    <name type="common">Brachiopod</name>
    <name type="synonym">Lingula unguis</name>
    <dbReference type="NCBI Taxonomy" id="7574"/>
    <lineage>
        <taxon>Eukaryota</taxon>
        <taxon>Metazoa</taxon>
        <taxon>Spiralia</taxon>
        <taxon>Lophotrochozoa</taxon>
        <taxon>Brachiopoda</taxon>
        <taxon>Linguliformea</taxon>
        <taxon>Lingulata</taxon>
        <taxon>Lingulida</taxon>
        <taxon>Linguloidea</taxon>
        <taxon>Lingulidae</taxon>
        <taxon>Lingula</taxon>
    </lineage>
</organism>
<accession>A0A2R2MQ92</accession>
<dbReference type="AlphaFoldDB" id="A0A2R2MQ92"/>
<dbReference type="InParanoid" id="A0A2R2MQ92"/>
<dbReference type="RefSeq" id="XP_023932177.1">
    <property type="nucleotide sequence ID" value="XM_024076409.1"/>
</dbReference>
<dbReference type="Proteomes" id="UP000085678">
    <property type="component" value="Unplaced"/>
</dbReference>
<name>A0A2R2MQ92_LINAN</name>
<reference evidence="2" key="1">
    <citation type="submission" date="2025-08" db="UniProtKB">
        <authorList>
            <consortium name="RefSeq"/>
        </authorList>
    </citation>
    <scope>IDENTIFICATION</scope>
    <source>
        <tissue evidence="2">Gonads</tissue>
    </source>
</reference>
<evidence type="ECO:0000313" key="1">
    <source>
        <dbReference type="Proteomes" id="UP000085678"/>
    </source>
</evidence>
<gene>
    <name evidence="2" type="primary">LOC112042209</name>
</gene>
<dbReference type="GeneID" id="112042209"/>
<evidence type="ECO:0000313" key="2">
    <source>
        <dbReference type="RefSeq" id="XP_023932177.1"/>
    </source>
</evidence>
<proteinExistence type="predicted"/>
<dbReference type="KEGG" id="lak:112042209"/>